<organism evidence="2 3">
    <name type="scientific">Bacillus toyonensis</name>
    <dbReference type="NCBI Taxonomy" id="155322"/>
    <lineage>
        <taxon>Bacteria</taxon>
        <taxon>Bacillati</taxon>
        <taxon>Bacillota</taxon>
        <taxon>Bacilli</taxon>
        <taxon>Bacillales</taxon>
        <taxon>Bacillaceae</taxon>
        <taxon>Bacillus</taxon>
        <taxon>Bacillus cereus group</taxon>
    </lineage>
</organism>
<dbReference type="Gene3D" id="3.40.50.1390">
    <property type="entry name" value="Resolvase, N-terminal catalytic domain"/>
    <property type="match status" value="1"/>
</dbReference>
<dbReference type="RefSeq" id="WP_000333841.1">
    <property type="nucleotide sequence ID" value="NZ_CP036052.1"/>
</dbReference>
<protein>
    <submittedName>
        <fullName evidence="2">Resolvase</fullName>
    </submittedName>
</protein>
<proteinExistence type="predicted"/>
<evidence type="ECO:0000313" key="3">
    <source>
        <dbReference type="Proteomes" id="UP000224044"/>
    </source>
</evidence>
<dbReference type="Proteomes" id="UP000224044">
    <property type="component" value="Unassembled WGS sequence"/>
</dbReference>
<dbReference type="EMBL" id="NUSY01000002">
    <property type="protein sequence ID" value="PHE17629.1"/>
    <property type="molecule type" value="Genomic_DNA"/>
</dbReference>
<accession>A0A2C3ZAS1</accession>
<dbReference type="CDD" id="cd03768">
    <property type="entry name" value="SR_ResInv"/>
    <property type="match status" value="1"/>
</dbReference>
<dbReference type="SUPFAM" id="SSF53041">
    <property type="entry name" value="Resolvase-like"/>
    <property type="match status" value="1"/>
</dbReference>
<dbReference type="GO" id="GO:0003677">
    <property type="term" value="F:DNA binding"/>
    <property type="evidence" value="ECO:0007669"/>
    <property type="project" value="InterPro"/>
</dbReference>
<dbReference type="Pfam" id="PF00239">
    <property type="entry name" value="Resolvase"/>
    <property type="match status" value="1"/>
</dbReference>
<name>A0A2C3ZAS1_9BACI</name>
<comment type="caution">
    <text evidence="2">The sequence shown here is derived from an EMBL/GenBank/DDBJ whole genome shotgun (WGS) entry which is preliminary data.</text>
</comment>
<reference evidence="2 3" key="1">
    <citation type="submission" date="2017-09" db="EMBL/GenBank/DDBJ databases">
        <title>Large-scale bioinformatics analysis of Bacillus genomes uncovers conserved roles of natural products in bacterial physiology.</title>
        <authorList>
            <consortium name="Agbiome Team Llc"/>
            <person name="Bleich R.M."/>
            <person name="Grubbs K.J."/>
            <person name="Santa Maria K.C."/>
            <person name="Allen S.E."/>
            <person name="Farag S."/>
            <person name="Shank E.A."/>
            <person name="Bowers A."/>
        </authorList>
    </citation>
    <scope>NUCLEOTIDE SEQUENCE [LARGE SCALE GENOMIC DNA]</scope>
    <source>
        <strain evidence="2 3">AFS042148</strain>
    </source>
</reference>
<dbReference type="GO" id="GO:0000150">
    <property type="term" value="F:DNA strand exchange activity"/>
    <property type="evidence" value="ECO:0007669"/>
    <property type="project" value="InterPro"/>
</dbReference>
<feature type="domain" description="Resolvase/invertase-type recombinase catalytic" evidence="1">
    <location>
        <begin position="1"/>
        <end position="87"/>
    </location>
</feature>
<gene>
    <name evidence="2" type="ORF">COF62_03200</name>
</gene>
<evidence type="ECO:0000313" key="2">
    <source>
        <dbReference type="EMBL" id="PHE17629.1"/>
    </source>
</evidence>
<dbReference type="InterPro" id="IPR006119">
    <property type="entry name" value="Resolv_N"/>
</dbReference>
<evidence type="ECO:0000259" key="1">
    <source>
        <dbReference type="PROSITE" id="PS51736"/>
    </source>
</evidence>
<sequence>MCGGTQEGDIVVEARMNRLAKNLKHMLELAQNLEKRNVHIVSLDYNFDTRIATGKMLLHIIEGVAEWERELLKEKQRVGLDIVKKGGQRGCPRKCGKKHEGMEHAIHLYMEGYFIPYIWICKIT</sequence>
<accession>A0A1D3PGP0</accession>
<dbReference type="AlphaFoldDB" id="A0A2C3ZAS1"/>
<dbReference type="PROSITE" id="PS51736">
    <property type="entry name" value="RECOMBINASES_3"/>
    <property type="match status" value="1"/>
</dbReference>
<dbReference type="InterPro" id="IPR036162">
    <property type="entry name" value="Resolvase-like_N_sf"/>
</dbReference>